<feature type="domain" description="DUF7487" evidence="1">
    <location>
        <begin position="233"/>
        <end position="453"/>
    </location>
</feature>
<evidence type="ECO:0000259" key="1">
    <source>
        <dbReference type="Pfam" id="PF24308"/>
    </source>
</evidence>
<dbReference type="InterPro" id="IPR055910">
    <property type="entry name" value="DUF7487"/>
</dbReference>
<dbReference type="AlphaFoldDB" id="A0A6C0JP22"/>
<reference evidence="2" key="1">
    <citation type="journal article" date="2020" name="Nature">
        <title>Giant virus diversity and host interactions through global metagenomics.</title>
        <authorList>
            <person name="Schulz F."/>
            <person name="Roux S."/>
            <person name="Paez-Espino D."/>
            <person name="Jungbluth S."/>
            <person name="Walsh D.A."/>
            <person name="Denef V.J."/>
            <person name="McMahon K.D."/>
            <person name="Konstantinidis K.T."/>
            <person name="Eloe-Fadrosh E.A."/>
            <person name="Kyrpides N.C."/>
            <person name="Woyke T."/>
        </authorList>
    </citation>
    <scope>NUCLEOTIDE SEQUENCE</scope>
    <source>
        <strain evidence="2">GVMAG-S-1040241-154</strain>
    </source>
</reference>
<dbReference type="EMBL" id="MN740684">
    <property type="protein sequence ID" value="QHU07319.1"/>
    <property type="molecule type" value="Genomic_DNA"/>
</dbReference>
<organism evidence="2">
    <name type="scientific">viral metagenome</name>
    <dbReference type="NCBI Taxonomy" id="1070528"/>
    <lineage>
        <taxon>unclassified sequences</taxon>
        <taxon>metagenomes</taxon>
        <taxon>organismal metagenomes</taxon>
    </lineage>
</organism>
<proteinExistence type="predicted"/>
<protein>
    <recommendedName>
        <fullName evidence="1">DUF7487 domain-containing protein</fullName>
    </recommendedName>
</protein>
<feature type="domain" description="DUF7487" evidence="1">
    <location>
        <begin position="138"/>
        <end position="216"/>
    </location>
</feature>
<sequence length="472" mass="55741">MLNNKGILTKKRVYNKQLLQELCVRDECIVDFTTIEKYNIQIKIDFTCKCGNKHNKTFRQIYKACGYCKICTESKKKEKVKQTCLERYNVENALTLRKVYNKQFLEELFLRDECSVNFKTIETYNRDIKVDFTCKCGNKHNKTFRQIYKAGGYCKICTESKRKKKVDQTCIKRYNVHNPSQLQEVKDKIKQTCLNNLGVPYPSQSQEVRDKSKQTSLNNFGVPHPLQSQEVRDKIKQTCIKRYNVDNPLQSQEVRDKIKQTCLNNLGVPYPSQSQEVMDKMKQTCFNNLGVSHPSQSQEVRDKSKETCFKNFGVPYPFQSQEVRDKSKQTCLERYNVENPMQDAELSEKASKKSYKLKEFKFICGNTIQVQGYEPFLLDILVKEGYTFEDILTKRTQVPEIWYEKKNNKKSRYYCDIYIPQTNTIYEVKSTWTYKNNIEVNLLKKQACIDAGFNFEFYIFDGKRNRIDENLF</sequence>
<name>A0A6C0JP22_9ZZZZ</name>
<evidence type="ECO:0000313" key="2">
    <source>
        <dbReference type="EMBL" id="QHU07319.1"/>
    </source>
</evidence>
<accession>A0A6C0JP22</accession>
<dbReference type="Pfam" id="PF24308">
    <property type="entry name" value="DUF7487"/>
    <property type="match status" value="2"/>
</dbReference>